<evidence type="ECO:0000256" key="1">
    <source>
        <dbReference type="SAM" id="MobiDB-lite"/>
    </source>
</evidence>
<sequence length="128" mass="14234">EDDFAEEEAEEEEEDYSSSIGMDHAASVESSSLTGTLSIKTEDTMEGTEVKVKKVKKAKVRYDSDGEKKVDRRKVGGLDLPTSISHLDPMIFLKLIPDNRSHKKGQGKKAMLRQIMLEYAKKETAGGK</sequence>
<feature type="non-terminal residue" evidence="2">
    <location>
        <position position="1"/>
    </location>
</feature>
<keyword evidence="3" id="KW-1185">Reference proteome</keyword>
<proteinExistence type="predicted"/>
<feature type="non-terminal residue" evidence="2">
    <location>
        <position position="128"/>
    </location>
</feature>
<reference evidence="3" key="1">
    <citation type="submission" date="2022-10" db="EMBL/GenBank/DDBJ databases">
        <title>Genome assembly of Pristionchus species.</title>
        <authorList>
            <person name="Yoshida K."/>
            <person name="Sommer R.J."/>
        </authorList>
    </citation>
    <scope>NUCLEOTIDE SEQUENCE [LARGE SCALE GENOMIC DNA]</scope>
    <source>
        <strain evidence="3">RS5460</strain>
    </source>
</reference>
<dbReference type="Proteomes" id="UP001328107">
    <property type="component" value="Unassembled WGS sequence"/>
</dbReference>
<name>A0AAN5CQ54_9BILA</name>
<protein>
    <submittedName>
        <fullName evidence="2">Uncharacterized protein</fullName>
    </submittedName>
</protein>
<feature type="region of interest" description="Disordered" evidence="1">
    <location>
        <begin position="1"/>
        <end position="35"/>
    </location>
</feature>
<organism evidence="2 3">
    <name type="scientific">Pristionchus mayeri</name>
    <dbReference type="NCBI Taxonomy" id="1317129"/>
    <lineage>
        <taxon>Eukaryota</taxon>
        <taxon>Metazoa</taxon>
        <taxon>Ecdysozoa</taxon>
        <taxon>Nematoda</taxon>
        <taxon>Chromadorea</taxon>
        <taxon>Rhabditida</taxon>
        <taxon>Rhabditina</taxon>
        <taxon>Diplogasteromorpha</taxon>
        <taxon>Diplogasteroidea</taxon>
        <taxon>Neodiplogasteridae</taxon>
        <taxon>Pristionchus</taxon>
    </lineage>
</organism>
<dbReference type="EMBL" id="BTRK01000004">
    <property type="protein sequence ID" value="GMR48603.1"/>
    <property type="molecule type" value="Genomic_DNA"/>
</dbReference>
<evidence type="ECO:0000313" key="3">
    <source>
        <dbReference type="Proteomes" id="UP001328107"/>
    </source>
</evidence>
<dbReference type="AlphaFoldDB" id="A0AAN5CQ54"/>
<comment type="caution">
    <text evidence="2">The sequence shown here is derived from an EMBL/GenBank/DDBJ whole genome shotgun (WGS) entry which is preliminary data.</text>
</comment>
<gene>
    <name evidence="2" type="ORF">PMAYCL1PPCAC_18798</name>
</gene>
<accession>A0AAN5CQ54</accession>
<evidence type="ECO:0000313" key="2">
    <source>
        <dbReference type="EMBL" id="GMR48603.1"/>
    </source>
</evidence>
<feature type="compositionally biased region" description="Acidic residues" evidence="1">
    <location>
        <begin position="1"/>
        <end position="16"/>
    </location>
</feature>